<protein>
    <submittedName>
        <fullName evidence="3">SRPBCC family protein</fullName>
    </submittedName>
</protein>
<dbReference type="InterPro" id="IPR023393">
    <property type="entry name" value="START-like_dom_sf"/>
</dbReference>
<dbReference type="RefSeq" id="WP_227172941.1">
    <property type="nucleotide sequence ID" value="NZ_BAABBC010000012.1"/>
</dbReference>
<gene>
    <name evidence="3" type="ORF">RYS15_12730</name>
</gene>
<evidence type="ECO:0000313" key="4">
    <source>
        <dbReference type="Proteomes" id="UP001269819"/>
    </source>
</evidence>
<proteinExistence type="inferred from homology"/>
<comment type="caution">
    <text evidence="3">The sequence shown here is derived from an EMBL/GenBank/DDBJ whole genome shotgun (WGS) entry which is preliminary data.</text>
</comment>
<dbReference type="Gene3D" id="3.30.530.20">
    <property type="match status" value="1"/>
</dbReference>
<dbReference type="CDD" id="cd07814">
    <property type="entry name" value="SRPBCC_CalC_Aha1-like"/>
    <property type="match status" value="1"/>
</dbReference>
<dbReference type="Pfam" id="PF08327">
    <property type="entry name" value="AHSA1"/>
    <property type="match status" value="1"/>
</dbReference>
<name>A0ABU3W0M9_9GAMM</name>
<sequence>MSTATVEDQGFSVTTRIQASPDAVFKAWTDGPSLARWLAASVEIDARPGGAYVYRWPTPDGELSARGEFKELVPGQRIVQSWESWGPQGRFDGADAEIVLEFRDLGDGWTEMVQTETGPAYRDPSHTDMAINGTKQAHEALVAFVTQPG</sequence>
<organism evidence="3 4">
    <name type="scientific">Marinobacter xestospongiae</name>
    <dbReference type="NCBI Taxonomy" id="994319"/>
    <lineage>
        <taxon>Bacteria</taxon>
        <taxon>Pseudomonadati</taxon>
        <taxon>Pseudomonadota</taxon>
        <taxon>Gammaproteobacteria</taxon>
        <taxon>Pseudomonadales</taxon>
        <taxon>Marinobacteraceae</taxon>
        <taxon>Marinobacter</taxon>
    </lineage>
</organism>
<dbReference type="EMBL" id="JAWIIJ010000008">
    <property type="protein sequence ID" value="MDV2079551.1"/>
    <property type="molecule type" value="Genomic_DNA"/>
</dbReference>
<reference evidence="3 4" key="1">
    <citation type="submission" date="2023-10" db="EMBL/GenBank/DDBJ databases">
        <title>Characteristics and mechanism of a salt-tolerant marine origin heterotrophic nitrifying- aerobic denitrifying bacteria Marinobacter xestospongiae HN1.</title>
        <authorList>
            <person name="Qi R."/>
        </authorList>
    </citation>
    <scope>NUCLEOTIDE SEQUENCE [LARGE SCALE GENOMIC DNA]</scope>
    <source>
        <strain evidence="3 4">HN1</strain>
    </source>
</reference>
<dbReference type="Proteomes" id="UP001269819">
    <property type="component" value="Unassembled WGS sequence"/>
</dbReference>
<dbReference type="InterPro" id="IPR013538">
    <property type="entry name" value="ASHA1/2-like_C"/>
</dbReference>
<accession>A0ABU3W0M9</accession>
<comment type="similarity">
    <text evidence="1">Belongs to the AHA1 family.</text>
</comment>
<feature type="domain" description="Activator of Hsp90 ATPase homologue 1/2-like C-terminal" evidence="2">
    <location>
        <begin position="19"/>
        <end position="144"/>
    </location>
</feature>
<evidence type="ECO:0000313" key="3">
    <source>
        <dbReference type="EMBL" id="MDV2079551.1"/>
    </source>
</evidence>
<evidence type="ECO:0000256" key="1">
    <source>
        <dbReference type="ARBA" id="ARBA00006817"/>
    </source>
</evidence>
<dbReference type="SUPFAM" id="SSF55961">
    <property type="entry name" value="Bet v1-like"/>
    <property type="match status" value="1"/>
</dbReference>
<keyword evidence="4" id="KW-1185">Reference proteome</keyword>
<evidence type="ECO:0000259" key="2">
    <source>
        <dbReference type="Pfam" id="PF08327"/>
    </source>
</evidence>